<dbReference type="OrthoDB" id="1925295at2"/>
<name>A0A1S8TX92_9CLOT</name>
<comment type="caution">
    <text evidence="1">The sequence shown here is derived from an EMBL/GenBank/DDBJ whole genome shotgun (WGS) entry which is preliminary data.</text>
</comment>
<dbReference type="EMBL" id="LZZM01000023">
    <property type="protein sequence ID" value="OOM82182.1"/>
    <property type="molecule type" value="Genomic_DNA"/>
</dbReference>
<keyword evidence="2" id="KW-1185">Reference proteome</keyword>
<dbReference type="AlphaFoldDB" id="A0A1S8TX92"/>
<accession>A0A1S8TX92</accession>
<evidence type="ECO:0000313" key="2">
    <source>
        <dbReference type="Proteomes" id="UP000190890"/>
    </source>
</evidence>
<dbReference type="Pfam" id="PF09693">
    <property type="entry name" value="Phage_XkdX"/>
    <property type="match status" value="1"/>
</dbReference>
<organism evidence="1 2">
    <name type="scientific">Clostridium puniceum</name>
    <dbReference type="NCBI Taxonomy" id="29367"/>
    <lineage>
        <taxon>Bacteria</taxon>
        <taxon>Bacillati</taxon>
        <taxon>Bacillota</taxon>
        <taxon>Clostridia</taxon>
        <taxon>Eubacteriales</taxon>
        <taxon>Clostridiaceae</taxon>
        <taxon>Clostridium</taxon>
    </lineage>
</organism>
<dbReference type="STRING" id="29367.CLPUN_04420"/>
<dbReference type="Proteomes" id="UP000190890">
    <property type="component" value="Unassembled WGS sequence"/>
</dbReference>
<protein>
    <recommendedName>
        <fullName evidence="3">XkdX family protein</fullName>
    </recommendedName>
</protein>
<evidence type="ECO:0008006" key="3">
    <source>
        <dbReference type="Google" id="ProtNLM"/>
    </source>
</evidence>
<dbReference type="RefSeq" id="WP_077845747.1">
    <property type="nucleotide sequence ID" value="NZ_LZZM01000023.1"/>
</dbReference>
<proteinExistence type="predicted"/>
<dbReference type="InterPro" id="IPR010022">
    <property type="entry name" value="XkdX"/>
</dbReference>
<sequence>MDWFEKIQRYYNMGLYKNEQVKIFVVGEKITAEQYKLITGIRYYSTN</sequence>
<gene>
    <name evidence="1" type="ORF">CLPUN_04420</name>
</gene>
<evidence type="ECO:0000313" key="1">
    <source>
        <dbReference type="EMBL" id="OOM82182.1"/>
    </source>
</evidence>
<reference evidence="1 2" key="1">
    <citation type="submission" date="2016-05" db="EMBL/GenBank/DDBJ databases">
        <title>Microbial solvent formation.</title>
        <authorList>
            <person name="Poehlein A."/>
            <person name="Montoya Solano J.D."/>
            <person name="Flitsch S."/>
            <person name="Krabben P."/>
            <person name="Duerre P."/>
            <person name="Daniel R."/>
        </authorList>
    </citation>
    <scope>NUCLEOTIDE SEQUENCE [LARGE SCALE GENOMIC DNA]</scope>
    <source>
        <strain evidence="1 2">DSM 2619</strain>
    </source>
</reference>
<dbReference type="NCBIfam" id="TIGR01669">
    <property type="entry name" value="phage_XkdX"/>
    <property type="match status" value="1"/>
</dbReference>